<proteinExistence type="inferred from homology"/>
<feature type="coiled-coil region" evidence="9">
    <location>
        <begin position="720"/>
        <end position="747"/>
    </location>
</feature>
<dbReference type="PANTHER" id="PTHR47970:SF25">
    <property type="entry name" value="PUTATIVE-RELATED"/>
    <property type="match status" value="1"/>
</dbReference>
<keyword evidence="6 8" id="KW-0505">Motor protein</keyword>
<dbReference type="InterPro" id="IPR036961">
    <property type="entry name" value="Kinesin_motor_dom_sf"/>
</dbReference>
<dbReference type="PRINTS" id="PR00380">
    <property type="entry name" value="KINESINHEAVY"/>
</dbReference>
<dbReference type="SMART" id="SM00129">
    <property type="entry name" value="KISc"/>
    <property type="match status" value="1"/>
</dbReference>
<dbReference type="GO" id="GO:0051231">
    <property type="term" value="P:spindle elongation"/>
    <property type="evidence" value="ECO:0007669"/>
    <property type="project" value="TreeGrafter"/>
</dbReference>
<evidence type="ECO:0000256" key="5">
    <source>
        <dbReference type="ARBA" id="ARBA00022840"/>
    </source>
</evidence>
<dbReference type="GO" id="GO:0008574">
    <property type="term" value="F:plus-end-directed microtubule motor activity"/>
    <property type="evidence" value="ECO:0007669"/>
    <property type="project" value="TreeGrafter"/>
</dbReference>
<keyword evidence="7" id="KW-0206">Cytoskeleton</keyword>
<evidence type="ECO:0000256" key="9">
    <source>
        <dbReference type="SAM" id="Coils"/>
    </source>
</evidence>
<dbReference type="InterPro" id="IPR019821">
    <property type="entry name" value="Kinesin_motor_CS"/>
</dbReference>
<evidence type="ECO:0000313" key="12">
    <source>
        <dbReference type="EMBL" id="CCC93332.1"/>
    </source>
</evidence>
<evidence type="ECO:0000256" key="2">
    <source>
        <dbReference type="ARBA" id="ARBA00022490"/>
    </source>
</evidence>
<comment type="subcellular location">
    <subcellularLocation>
        <location evidence="1">Cytoplasm</location>
        <location evidence="1">Cytoskeleton</location>
    </subcellularLocation>
</comment>
<dbReference type="PROSITE" id="PS00411">
    <property type="entry name" value="KINESIN_MOTOR_1"/>
    <property type="match status" value="1"/>
</dbReference>
<gene>
    <name evidence="12" type="ORF">TCIL3000_10_910</name>
</gene>
<dbReference type="GO" id="GO:0007018">
    <property type="term" value="P:microtubule-based movement"/>
    <property type="evidence" value="ECO:0007669"/>
    <property type="project" value="InterPro"/>
</dbReference>
<dbReference type="PROSITE" id="PS50067">
    <property type="entry name" value="KINESIN_MOTOR_2"/>
    <property type="match status" value="1"/>
</dbReference>
<evidence type="ECO:0000256" key="3">
    <source>
        <dbReference type="ARBA" id="ARBA00022701"/>
    </source>
</evidence>
<sequence>MTADYPDDGHIFVCLRVRSVPAVSELQLCCGNMRGSADDVSPRMRNACGIIRASRRVCVSTLENIVVLHDPKSLDDAACVVRDAESVVQLLADRSSRNLDKHSKRRLLTATATANYYEFDACIASMDADSMLQMPVIRNSDFIRPPQYGSQEEIYLTTAVHAVAAAVEGINSCVFAYGQTGSGKTYTLFGDAACIQRDPGVVPRTLNDLFGRLETIKRRYEDNDETDYSFRVQLSFYEIYQNEVFCLFSRKGPLRVGFARDNSGRETLVIHKLQHHLVVSSDKAMSLVEMGFRRRQTGETGMNAHSSRSHAILQVQVSQWRTNRVTKEAVELSATLNIVDLAGSERQKTAKTDGKSRDEGIQINQSLTTLSRVINEISQGSKYVNYRDSLLTMVLKDNLGGNSKTFMIATVSPVAFCYQETGATLQYARDVRKIRNRPVINKSFQTRSSLLELNAALKQENEKLRLHLEGLLKRVADGSRTLEELLTDTDTKDNVQVGTISSGGHVSKARGCAGPLKPCFPVTEAVLSTTDLGAVPLIVTAHKRYTNIEGMGASCVEGGKIGITSLVRDIVQFRLSDLLNGSRCGEGPGVKSNILDLGSAERLHGVVEFERVFHSTCERHYWMRYVPPEGSTDKIGEQEPPPKDVVCRMNGITFASGDRWELTHGDVFSVYVDGADDGSEQSLLTFHYVDVNCLSRYGQDMEDVDMSGDITSLLTPVVAKGSLEDEVSQLKRDKSKLLEMLQKQMQTINYQCQFMGMSRSRHRSLSSTSNERASSVDSNHFTPNIRMADVCYDDETSPLPNPVMPYGDPTHKHLHSTSPMRGGVPSRAFHRTSDVRPLYLSTAGREAPPDYAKRSAEFEALARRLAELEQSSSPPADVPLPHLDSSGERDNRFASINESRGVYDPHEEISGVDNSEEVKQALSGGERGGRSSCDDGRMLYVSTSSLSSCTDLQETEQDKRQQHGTAPLTEVRMSSTPGTQMSAAEESGKKSQVDIDLRHHGNMNVFLSTSDGVRERYYAAKRERELRRHIHSVESCLNDLRGEISLLESKLRISQDVNTEHELREAQLQDELAELSKELQSYSDRQATLLRETNALETFLYKTEEALKEACALNETEFERRLATVSEKNQALHTIARMWKRRTMMRMARELRTAESREKSIAGSTHNVGEQVTTAGHLSWGDVRTESTASQVRQLLGERGLSAEGVVSTAEQFEKETAADSVVVLESALTGLENENSQLLSDISTMEGELDYYKKLVLRIQGEVKALEQNGREKAKISTEEGEKLSAARDKKRKELVAAEKSRDAAVTKLRSTIQAKAHARRKSVGGKGNVLQDQRQFVKQQKPVHDELTGALASKTEELHSILSYLQEKLGEDCPGGFRNANDLYERIEELVNEANDKCTGPGIYSAFPPDFQFNEELITLIRVGLRILLDRLKVELYVLNRQSLHRFGLIAPAVQLRPEAQFRYYMHELRGAISEIARKPQRIGSKWAVTEPDILSGLIDHRLRRAE</sequence>
<name>G0UVB7_TRYCI</name>
<dbReference type="Gene3D" id="3.40.850.10">
    <property type="entry name" value="Kinesin motor domain"/>
    <property type="match status" value="1"/>
</dbReference>
<feature type="coiled-coil region" evidence="9">
    <location>
        <begin position="1058"/>
        <end position="1092"/>
    </location>
</feature>
<evidence type="ECO:0000256" key="8">
    <source>
        <dbReference type="PROSITE-ProRule" id="PRU00283"/>
    </source>
</evidence>
<organism evidence="12">
    <name type="scientific">Trypanosoma congolense (strain IL3000)</name>
    <dbReference type="NCBI Taxonomy" id="1068625"/>
    <lineage>
        <taxon>Eukaryota</taxon>
        <taxon>Discoba</taxon>
        <taxon>Euglenozoa</taxon>
        <taxon>Kinetoplastea</taxon>
        <taxon>Metakinetoplastina</taxon>
        <taxon>Trypanosomatida</taxon>
        <taxon>Trypanosomatidae</taxon>
        <taxon>Trypanosoma</taxon>
        <taxon>Nannomonas</taxon>
    </lineage>
</organism>
<keyword evidence="3" id="KW-0493">Microtubule</keyword>
<dbReference type="Pfam" id="PF00225">
    <property type="entry name" value="Kinesin"/>
    <property type="match status" value="1"/>
</dbReference>
<dbReference type="GO" id="GO:0072686">
    <property type="term" value="C:mitotic spindle"/>
    <property type="evidence" value="ECO:0007669"/>
    <property type="project" value="TreeGrafter"/>
</dbReference>
<evidence type="ECO:0000256" key="10">
    <source>
        <dbReference type="SAM" id="MobiDB-lite"/>
    </source>
</evidence>
<dbReference type="InterPro" id="IPR001752">
    <property type="entry name" value="Kinesin_motor_dom"/>
</dbReference>
<dbReference type="GO" id="GO:0005876">
    <property type="term" value="C:spindle microtubule"/>
    <property type="evidence" value="ECO:0007669"/>
    <property type="project" value="TreeGrafter"/>
</dbReference>
<evidence type="ECO:0000259" key="11">
    <source>
        <dbReference type="PROSITE" id="PS50067"/>
    </source>
</evidence>
<keyword evidence="4 8" id="KW-0547">Nucleotide-binding</keyword>
<feature type="compositionally biased region" description="Polar residues" evidence="10">
    <location>
        <begin position="972"/>
        <end position="982"/>
    </location>
</feature>
<evidence type="ECO:0000256" key="1">
    <source>
        <dbReference type="ARBA" id="ARBA00004245"/>
    </source>
</evidence>
<reference evidence="12" key="1">
    <citation type="journal article" date="2012" name="Proc. Natl. Acad. Sci. U.S.A.">
        <title>Antigenic diversity is generated by distinct evolutionary mechanisms in African trypanosome species.</title>
        <authorList>
            <person name="Jackson A.P."/>
            <person name="Berry A."/>
            <person name="Aslett M."/>
            <person name="Allison H.C."/>
            <person name="Burton P."/>
            <person name="Vavrova-Anderson J."/>
            <person name="Brown R."/>
            <person name="Browne H."/>
            <person name="Corton N."/>
            <person name="Hauser H."/>
            <person name="Gamble J."/>
            <person name="Gilderthorp R."/>
            <person name="Marcello L."/>
            <person name="McQuillan J."/>
            <person name="Otto T.D."/>
            <person name="Quail M.A."/>
            <person name="Sanders M.J."/>
            <person name="van Tonder A."/>
            <person name="Ginger M.L."/>
            <person name="Field M.C."/>
            <person name="Barry J.D."/>
            <person name="Hertz-Fowler C."/>
            <person name="Berriman M."/>
        </authorList>
    </citation>
    <scope>NUCLEOTIDE SEQUENCE</scope>
    <source>
        <strain evidence="12">IL3000</strain>
    </source>
</reference>
<feature type="region of interest" description="Disordered" evidence="10">
    <location>
        <begin position="867"/>
        <end position="991"/>
    </location>
</feature>
<dbReference type="EMBL" id="HE575323">
    <property type="protein sequence ID" value="CCC93332.1"/>
    <property type="molecule type" value="Genomic_DNA"/>
</dbReference>
<keyword evidence="9" id="KW-0175">Coiled coil</keyword>
<evidence type="ECO:0000256" key="4">
    <source>
        <dbReference type="ARBA" id="ARBA00022741"/>
    </source>
</evidence>
<dbReference type="InterPro" id="IPR047149">
    <property type="entry name" value="KIF11-like"/>
</dbReference>
<feature type="binding site" evidence="8">
    <location>
        <begin position="178"/>
        <end position="185"/>
    </location>
    <ligand>
        <name>ATP</name>
        <dbReference type="ChEBI" id="CHEBI:30616"/>
    </ligand>
</feature>
<dbReference type="GO" id="GO:0005524">
    <property type="term" value="F:ATP binding"/>
    <property type="evidence" value="ECO:0007669"/>
    <property type="project" value="UniProtKB-UniRule"/>
</dbReference>
<dbReference type="GO" id="GO:0090307">
    <property type="term" value="P:mitotic spindle assembly"/>
    <property type="evidence" value="ECO:0007669"/>
    <property type="project" value="TreeGrafter"/>
</dbReference>
<dbReference type="SUPFAM" id="SSF52540">
    <property type="entry name" value="P-loop containing nucleoside triphosphate hydrolases"/>
    <property type="match status" value="1"/>
</dbReference>
<dbReference type="GO" id="GO:0008017">
    <property type="term" value="F:microtubule binding"/>
    <property type="evidence" value="ECO:0007669"/>
    <property type="project" value="InterPro"/>
</dbReference>
<protein>
    <submittedName>
        <fullName evidence="12">Uncharacterized protein TCIL3000_10_910</fullName>
    </submittedName>
</protein>
<evidence type="ECO:0000256" key="6">
    <source>
        <dbReference type="ARBA" id="ARBA00023175"/>
    </source>
</evidence>
<keyword evidence="2" id="KW-0963">Cytoplasm</keyword>
<feature type="compositionally biased region" description="Polar residues" evidence="10">
    <location>
        <begin position="941"/>
        <end position="952"/>
    </location>
</feature>
<keyword evidence="5 8" id="KW-0067">ATP-binding</keyword>
<feature type="domain" description="Kinesin motor" evidence="11">
    <location>
        <begin position="43"/>
        <end position="434"/>
    </location>
</feature>
<dbReference type="PANTHER" id="PTHR47970">
    <property type="entry name" value="KINESIN-LIKE PROTEIN KIF11"/>
    <property type="match status" value="1"/>
</dbReference>
<accession>G0UVB7</accession>
<comment type="similarity">
    <text evidence="8">Belongs to the TRAFAC class myosin-kinesin ATPase superfamily. Kinesin family.</text>
</comment>
<dbReference type="VEuPathDB" id="TriTrypDB:TcIL3000_10_910"/>
<feature type="compositionally biased region" description="Basic and acidic residues" evidence="10">
    <location>
        <begin position="927"/>
        <end position="937"/>
    </location>
</feature>
<evidence type="ECO:0000256" key="7">
    <source>
        <dbReference type="ARBA" id="ARBA00023212"/>
    </source>
</evidence>
<dbReference type="InterPro" id="IPR027417">
    <property type="entry name" value="P-loop_NTPase"/>
</dbReference>